<reference evidence="2" key="1">
    <citation type="submission" date="2020-10" db="EMBL/GenBank/DDBJ databases">
        <title>Taxonomic study of unclassified bacteria belonging to the class Ktedonobacteria.</title>
        <authorList>
            <person name="Yabe S."/>
            <person name="Wang C.M."/>
            <person name="Zheng Y."/>
            <person name="Sakai Y."/>
            <person name="Cavaletti L."/>
            <person name="Monciardini P."/>
            <person name="Donadio S."/>
        </authorList>
    </citation>
    <scope>NUCLEOTIDE SEQUENCE</scope>
    <source>
        <strain evidence="2">SOSP1-1</strain>
    </source>
</reference>
<evidence type="ECO:0000313" key="3">
    <source>
        <dbReference type="Proteomes" id="UP000612362"/>
    </source>
</evidence>
<comment type="caution">
    <text evidence="2">The sequence shown here is derived from an EMBL/GenBank/DDBJ whole genome shotgun (WGS) entry which is preliminary data.</text>
</comment>
<evidence type="ECO:0000313" key="2">
    <source>
        <dbReference type="EMBL" id="GHO42102.1"/>
    </source>
</evidence>
<proteinExistence type="predicted"/>
<protein>
    <submittedName>
        <fullName evidence="2">Transcriptional regulator</fullName>
    </submittedName>
</protein>
<feature type="domain" description="HTH arsR-type" evidence="1">
    <location>
        <begin position="9"/>
        <end position="91"/>
    </location>
</feature>
<keyword evidence="3" id="KW-1185">Reference proteome</keyword>
<dbReference type="EMBL" id="BNJF01000001">
    <property type="protein sequence ID" value="GHO42102.1"/>
    <property type="molecule type" value="Genomic_DNA"/>
</dbReference>
<accession>A0A8J3MMX4</accession>
<dbReference type="CDD" id="cd00090">
    <property type="entry name" value="HTH_ARSR"/>
    <property type="match status" value="1"/>
</dbReference>
<dbReference type="Pfam" id="PF01022">
    <property type="entry name" value="HTH_5"/>
    <property type="match status" value="1"/>
</dbReference>
<dbReference type="SMART" id="SM00418">
    <property type="entry name" value="HTH_ARSR"/>
    <property type="match status" value="1"/>
</dbReference>
<sequence length="210" mass="23458">MQQQPDDTPFFTSTRGKLVRLLRRSSHTVEELAEQLGLTDNAIRAQLMVLERDGLVQQQGQRRSRSKPATLYALTSVAEERFPKAYGLVLHQLLETLTDQLTTEEIDRLMRTTGRRLAGLWPSSQGDPVHRLEQALALLDALGGLAELEQGENTYTIRGYRCPLAAAVPGHPEVCRLLGTLLSEVIGASVQEQCDERRPAPCCFIIHKME</sequence>
<organism evidence="2 3">
    <name type="scientific">Ktedonospora formicarum</name>
    <dbReference type="NCBI Taxonomy" id="2778364"/>
    <lineage>
        <taxon>Bacteria</taxon>
        <taxon>Bacillati</taxon>
        <taxon>Chloroflexota</taxon>
        <taxon>Ktedonobacteria</taxon>
        <taxon>Ktedonobacterales</taxon>
        <taxon>Ktedonobacteraceae</taxon>
        <taxon>Ktedonospora</taxon>
    </lineage>
</organism>
<gene>
    <name evidence="2" type="ORF">KSX_02650</name>
</gene>
<dbReference type="AlphaFoldDB" id="A0A8J3MMX4"/>
<name>A0A8J3MMX4_9CHLR</name>
<dbReference type="GO" id="GO:0003700">
    <property type="term" value="F:DNA-binding transcription factor activity"/>
    <property type="evidence" value="ECO:0007669"/>
    <property type="project" value="InterPro"/>
</dbReference>
<evidence type="ECO:0000259" key="1">
    <source>
        <dbReference type="SMART" id="SM00418"/>
    </source>
</evidence>
<dbReference type="InterPro" id="IPR036390">
    <property type="entry name" value="WH_DNA-bd_sf"/>
</dbReference>
<dbReference type="InterPro" id="IPR001845">
    <property type="entry name" value="HTH_ArsR_DNA-bd_dom"/>
</dbReference>
<dbReference type="SUPFAM" id="SSF46785">
    <property type="entry name" value="Winged helix' DNA-binding domain"/>
    <property type="match status" value="1"/>
</dbReference>
<dbReference type="InterPro" id="IPR036388">
    <property type="entry name" value="WH-like_DNA-bd_sf"/>
</dbReference>
<dbReference type="RefSeq" id="WP_220191685.1">
    <property type="nucleotide sequence ID" value="NZ_BNJF01000001.1"/>
</dbReference>
<dbReference type="InterPro" id="IPR011991">
    <property type="entry name" value="ArsR-like_HTH"/>
</dbReference>
<dbReference type="Gene3D" id="1.10.10.10">
    <property type="entry name" value="Winged helix-like DNA-binding domain superfamily/Winged helix DNA-binding domain"/>
    <property type="match status" value="1"/>
</dbReference>
<dbReference type="Proteomes" id="UP000612362">
    <property type="component" value="Unassembled WGS sequence"/>
</dbReference>